<dbReference type="FunFam" id="3.40.50.1820:FF:000028">
    <property type="entry name" value="S9 family peptidase"/>
    <property type="match status" value="1"/>
</dbReference>
<evidence type="ECO:0000256" key="2">
    <source>
        <dbReference type="ARBA" id="ARBA00022670"/>
    </source>
</evidence>
<dbReference type="PANTHER" id="PTHR42776:SF13">
    <property type="entry name" value="DIPEPTIDYL-PEPTIDASE 5"/>
    <property type="match status" value="1"/>
</dbReference>
<proteinExistence type="inferred from homology"/>
<protein>
    <recommendedName>
        <fullName evidence="5">Dipeptidyl-peptidase V</fullName>
    </recommendedName>
</protein>
<dbReference type="Gene3D" id="3.40.50.1820">
    <property type="entry name" value="alpha/beta hydrolase"/>
    <property type="match status" value="1"/>
</dbReference>
<dbReference type="Proteomes" id="UP000271241">
    <property type="component" value="Unassembled WGS sequence"/>
</dbReference>
<dbReference type="Gene3D" id="2.120.10.30">
    <property type="entry name" value="TolB, C-terminal domain"/>
    <property type="match status" value="2"/>
</dbReference>
<dbReference type="SUPFAM" id="SSF69304">
    <property type="entry name" value="Tricorn protease N-terminal domain"/>
    <property type="match status" value="1"/>
</dbReference>
<evidence type="ECO:0000256" key="4">
    <source>
        <dbReference type="ARBA" id="ARBA00022801"/>
    </source>
</evidence>
<evidence type="ECO:0000313" key="9">
    <source>
        <dbReference type="Proteomes" id="UP000271241"/>
    </source>
</evidence>
<dbReference type="InterPro" id="IPR001375">
    <property type="entry name" value="Peptidase_S9_cat"/>
</dbReference>
<dbReference type="STRING" id="78915.A0A4P9XWM1"/>
<dbReference type="GO" id="GO:0004252">
    <property type="term" value="F:serine-type endopeptidase activity"/>
    <property type="evidence" value="ECO:0007669"/>
    <property type="project" value="TreeGrafter"/>
</dbReference>
<feature type="domain" description="Peptidase S9 prolyl oligopeptidase catalytic" evidence="7">
    <location>
        <begin position="503"/>
        <end position="698"/>
    </location>
</feature>
<dbReference type="Pfam" id="PF00326">
    <property type="entry name" value="Peptidase_S9"/>
    <property type="match status" value="1"/>
</dbReference>
<dbReference type="OrthoDB" id="416344at2759"/>
<dbReference type="EMBL" id="KZ992437">
    <property type="protein sequence ID" value="RKP10783.1"/>
    <property type="molecule type" value="Genomic_DNA"/>
</dbReference>
<evidence type="ECO:0000256" key="3">
    <source>
        <dbReference type="ARBA" id="ARBA00022729"/>
    </source>
</evidence>
<keyword evidence="2" id="KW-0645">Protease</keyword>
<reference evidence="9" key="1">
    <citation type="journal article" date="2018" name="Nat. Microbiol.">
        <title>Leveraging single-cell genomics to expand the fungal tree of life.</title>
        <authorList>
            <person name="Ahrendt S.R."/>
            <person name="Quandt C.A."/>
            <person name="Ciobanu D."/>
            <person name="Clum A."/>
            <person name="Salamov A."/>
            <person name="Andreopoulos B."/>
            <person name="Cheng J.F."/>
            <person name="Woyke T."/>
            <person name="Pelin A."/>
            <person name="Henrissat B."/>
            <person name="Reynolds N.K."/>
            <person name="Benny G.L."/>
            <person name="Smith M.E."/>
            <person name="James T.Y."/>
            <person name="Grigoriev I.V."/>
        </authorList>
    </citation>
    <scope>NUCLEOTIDE SEQUENCE [LARGE SCALE GENOMIC DNA]</scope>
    <source>
        <strain evidence="9">RSA 1356</strain>
    </source>
</reference>
<organism evidence="8 9">
    <name type="scientific">Thamnocephalis sphaerospora</name>
    <dbReference type="NCBI Taxonomy" id="78915"/>
    <lineage>
        <taxon>Eukaryota</taxon>
        <taxon>Fungi</taxon>
        <taxon>Fungi incertae sedis</taxon>
        <taxon>Zoopagomycota</taxon>
        <taxon>Zoopagomycotina</taxon>
        <taxon>Zoopagomycetes</taxon>
        <taxon>Zoopagales</taxon>
        <taxon>Sigmoideomycetaceae</taxon>
        <taxon>Thamnocephalis</taxon>
    </lineage>
</organism>
<dbReference type="InterPro" id="IPR029058">
    <property type="entry name" value="AB_hydrolase_fold"/>
</dbReference>
<dbReference type="PANTHER" id="PTHR42776">
    <property type="entry name" value="SERINE PEPTIDASE S9 FAMILY MEMBER"/>
    <property type="match status" value="1"/>
</dbReference>
<keyword evidence="9" id="KW-1185">Reference proteome</keyword>
<evidence type="ECO:0000256" key="1">
    <source>
        <dbReference type="ARBA" id="ARBA00010040"/>
    </source>
</evidence>
<sequence length="700" mass="77834">MPNGLESHHTINSTAAHPASLGADSTKTPLTPRDLINLPRLSSPAASFDGRSIVYTHTQYFEAERKSQKSLWLTYLSPSARPLTQAAFNFSDDSAVWLDNQTVAFLSSRGGSGTTQLWTVSTGQGSQPQQITRFPITISNVRYNARAQLLAFSAAVYADGSMEEAARRDSAEKTSKPDSGLAYERLFVRHWDHFIEPKKQNLFVVRIRSSAAGHYQLEGVPINLMAGGELESPLDPFGGVSDYQFSPDEIAFVSRKPGREQAWNPKTNIYVVSTDGSTRPRSLTDANPGVCSFPAYSPDGKQLAWLQMSRAGYESDRNQIVVAPRRAGSSSADADSTTALAAPRAIAARWDRSASSIVWLPSGTRLLVTAEDQGHNLIFSIDLASGTVAPVTQRGSNSILKPLSDQRVLLTRSMMHRPTEIYIATIASSAAPQEQLQQISFVSAPMLNAKRLVEPESFWFRGANNTNVQGWLLKPVNFQPGKKYRMVLLIHGGPQGSWTDSFSYRWNPNVFASAGLAVVAINPHGSVGFGQAFTDAVQQRWGSWPFEDLMKGVDHVSRTFSFVDTNRACALGASYGAYMVNWINGHTDRFRCLVSHDGRFSTEYASFYTDELYFPESEFGGVQWERAEAYAQWSPARHIAHWQTPTLVIHGDKGKWYALQRRNVPSRLLYFPDENHWVSKPANSLRWHQEVLAWIQRYNP</sequence>
<dbReference type="GO" id="GO:0006508">
    <property type="term" value="P:proteolysis"/>
    <property type="evidence" value="ECO:0007669"/>
    <property type="project" value="UniProtKB-KW"/>
</dbReference>
<dbReference type="SUPFAM" id="SSF53474">
    <property type="entry name" value="alpha/beta-Hydrolases"/>
    <property type="match status" value="1"/>
</dbReference>
<dbReference type="InterPro" id="IPR011042">
    <property type="entry name" value="6-blade_b-propeller_TolB-like"/>
</dbReference>
<feature type="region of interest" description="Disordered" evidence="6">
    <location>
        <begin position="1"/>
        <end position="37"/>
    </location>
</feature>
<evidence type="ECO:0000259" key="7">
    <source>
        <dbReference type="Pfam" id="PF00326"/>
    </source>
</evidence>
<evidence type="ECO:0000256" key="5">
    <source>
        <dbReference type="ARBA" id="ARBA00032829"/>
    </source>
</evidence>
<accession>A0A4P9XWM1</accession>
<keyword evidence="4" id="KW-0378">Hydrolase</keyword>
<evidence type="ECO:0000256" key="6">
    <source>
        <dbReference type="SAM" id="MobiDB-lite"/>
    </source>
</evidence>
<dbReference type="AlphaFoldDB" id="A0A4P9XWM1"/>
<evidence type="ECO:0000313" key="8">
    <source>
        <dbReference type="EMBL" id="RKP10783.1"/>
    </source>
</evidence>
<comment type="similarity">
    <text evidence="1">Belongs to the peptidase S9C family.</text>
</comment>
<keyword evidence="3" id="KW-0732">Signal</keyword>
<name>A0A4P9XWM1_9FUNG</name>
<gene>
    <name evidence="8" type="ORF">THASP1DRAFT_12362</name>
</gene>